<sequence>MYGNEFQISSDNVSARDRLNNAFSTAENEFGVSRLLDAEDVDVDVPDEKSIITYVSSLYNALPHGSEMSKYEDLMYEYEREASEWLQWAEGAISVMEDRQLPTNLVELRRLENSLERFKAEDLPPKAREKQRLADHFMELHRLFEHTGHLRIAPELNSQSLDRVWQRLLRSLDQRSAVIEEQAAVQGSTTDIISRLARGIGITNEKLDHILNRIEDAESRIETSRPADLQRLIDAVIDDLVALEAPILSFFEDVEQLKRMRHLEANDYHQQVYGLEQRRQAYLSRLRTQFVTHLGIRTEQLLRESEQRRESVRRTTFGRVEDCIQWIRSRLEKLSEMEFVEDLEQLENMFEEHKVDNHEIQDFRQNVDECIARQAEIVAEDTHEYCELLSILESEYQQLRDLSAGRMLDLDTLIAFIRGAQHEIVWINGREDIEVTRNWSDISQLDLPMLQNYYKQLLHEIELREPRFNDVHNKGAALLNQGHPAIHVIEFYLNAMQRKWDWLLALSKCLEQHLRDALNLHSNEVEYSIILNCSRWQNYDELKNLAPTV</sequence>
<organism evidence="2 3">
    <name type="scientific">Thelazia callipaeda</name>
    <name type="common">Oriental eyeworm</name>
    <name type="synonym">Parasitic nematode</name>
    <dbReference type="NCBI Taxonomy" id="103827"/>
    <lineage>
        <taxon>Eukaryota</taxon>
        <taxon>Metazoa</taxon>
        <taxon>Ecdysozoa</taxon>
        <taxon>Nematoda</taxon>
        <taxon>Chromadorea</taxon>
        <taxon>Rhabditida</taxon>
        <taxon>Spirurina</taxon>
        <taxon>Spiruromorpha</taxon>
        <taxon>Thelazioidea</taxon>
        <taxon>Thelaziidae</taxon>
        <taxon>Thelazia</taxon>
    </lineage>
</organism>
<dbReference type="GO" id="GO:0016020">
    <property type="term" value="C:membrane"/>
    <property type="evidence" value="ECO:0007669"/>
    <property type="project" value="TreeGrafter"/>
</dbReference>
<dbReference type="GO" id="GO:0005737">
    <property type="term" value="C:cytoplasm"/>
    <property type="evidence" value="ECO:0007669"/>
    <property type="project" value="TreeGrafter"/>
</dbReference>
<dbReference type="InterPro" id="IPR036872">
    <property type="entry name" value="CH_dom_sf"/>
</dbReference>
<reference evidence="2 3" key="1">
    <citation type="submission" date="2018-11" db="EMBL/GenBank/DDBJ databases">
        <authorList>
            <consortium name="Pathogen Informatics"/>
        </authorList>
    </citation>
    <scope>NUCLEOTIDE SEQUENCE [LARGE SCALE GENOMIC DNA]</scope>
</reference>
<dbReference type="InterPro" id="IPR018159">
    <property type="entry name" value="Spectrin/alpha-actinin"/>
</dbReference>
<dbReference type="STRING" id="103827.A0A3P7KMW2"/>
<dbReference type="SUPFAM" id="SSF46966">
    <property type="entry name" value="Spectrin repeat"/>
    <property type="match status" value="3"/>
</dbReference>
<dbReference type="GO" id="GO:0045104">
    <property type="term" value="P:intermediate filament cytoskeleton organization"/>
    <property type="evidence" value="ECO:0007669"/>
    <property type="project" value="InterPro"/>
</dbReference>
<dbReference type="OrthoDB" id="2250192at2759"/>
<dbReference type="Pfam" id="PF00435">
    <property type="entry name" value="Spectrin"/>
    <property type="match status" value="2"/>
</dbReference>
<dbReference type="GO" id="GO:0042060">
    <property type="term" value="P:wound healing"/>
    <property type="evidence" value="ECO:0007669"/>
    <property type="project" value="TreeGrafter"/>
</dbReference>
<dbReference type="InterPro" id="IPR002017">
    <property type="entry name" value="Spectrin_repeat"/>
</dbReference>
<dbReference type="GO" id="GO:0005882">
    <property type="term" value="C:intermediate filament"/>
    <property type="evidence" value="ECO:0007669"/>
    <property type="project" value="TreeGrafter"/>
</dbReference>
<dbReference type="SUPFAM" id="SSF47576">
    <property type="entry name" value="Calponin-homology domain, CH-domain"/>
    <property type="match status" value="1"/>
</dbReference>
<dbReference type="GO" id="GO:0030056">
    <property type="term" value="C:hemidesmosome"/>
    <property type="evidence" value="ECO:0007669"/>
    <property type="project" value="TreeGrafter"/>
</dbReference>
<protein>
    <recommendedName>
        <fullName evidence="1">Calponin-homology (CH) domain-containing protein</fullName>
    </recommendedName>
</protein>
<dbReference type="SMART" id="SM00150">
    <property type="entry name" value="SPEC"/>
    <property type="match status" value="2"/>
</dbReference>
<evidence type="ECO:0000313" key="2">
    <source>
        <dbReference type="EMBL" id="VDM99202.1"/>
    </source>
</evidence>
<dbReference type="PANTHER" id="PTHR23169">
    <property type="entry name" value="ENVOPLAKIN"/>
    <property type="match status" value="1"/>
</dbReference>
<feature type="domain" description="Calponin-homology (CH)" evidence="1">
    <location>
        <begin position="8"/>
        <end position="62"/>
    </location>
</feature>
<dbReference type="Pfam" id="PF00307">
    <property type="entry name" value="CH"/>
    <property type="match status" value="1"/>
</dbReference>
<accession>A0A3P7KMW2</accession>
<keyword evidence="3" id="KW-1185">Reference proteome</keyword>
<dbReference type="InterPro" id="IPR043197">
    <property type="entry name" value="Plakin"/>
</dbReference>
<proteinExistence type="predicted"/>
<dbReference type="Gene3D" id="1.10.418.10">
    <property type="entry name" value="Calponin-like domain"/>
    <property type="match status" value="1"/>
</dbReference>
<evidence type="ECO:0000259" key="1">
    <source>
        <dbReference type="Pfam" id="PF00307"/>
    </source>
</evidence>
<name>A0A3P7KMW2_THECL</name>
<evidence type="ECO:0000313" key="3">
    <source>
        <dbReference type="Proteomes" id="UP000276776"/>
    </source>
</evidence>
<dbReference type="GO" id="GO:0005198">
    <property type="term" value="F:structural molecule activity"/>
    <property type="evidence" value="ECO:0007669"/>
    <property type="project" value="TreeGrafter"/>
</dbReference>
<dbReference type="InterPro" id="IPR001715">
    <property type="entry name" value="CH_dom"/>
</dbReference>
<dbReference type="GO" id="GO:0031122">
    <property type="term" value="P:cytoplasmic microtubule organization"/>
    <property type="evidence" value="ECO:0007669"/>
    <property type="project" value="TreeGrafter"/>
</dbReference>
<dbReference type="AlphaFoldDB" id="A0A3P7KMW2"/>
<dbReference type="CDD" id="cd00176">
    <property type="entry name" value="SPEC"/>
    <property type="match status" value="1"/>
</dbReference>
<gene>
    <name evidence="2" type="ORF">TCLT_LOCUS2969</name>
</gene>
<dbReference type="PANTHER" id="PTHR23169:SF23">
    <property type="entry name" value="SHORT STOP, ISOFORM H"/>
    <property type="match status" value="1"/>
</dbReference>
<dbReference type="EMBL" id="UYYF01000847">
    <property type="protein sequence ID" value="VDM99202.1"/>
    <property type="molecule type" value="Genomic_DNA"/>
</dbReference>
<dbReference type="Gene3D" id="1.20.58.60">
    <property type="match status" value="3"/>
</dbReference>
<dbReference type="Proteomes" id="UP000276776">
    <property type="component" value="Unassembled WGS sequence"/>
</dbReference>